<feature type="domain" description="C2H2-type" evidence="6">
    <location>
        <begin position="305"/>
        <end position="332"/>
    </location>
</feature>
<feature type="domain" description="C2H2-type" evidence="6">
    <location>
        <begin position="189"/>
        <end position="217"/>
    </location>
</feature>
<gene>
    <name evidence="7" type="ORF">JYU34_017929</name>
</gene>
<dbReference type="PANTHER" id="PTHR24379:SF121">
    <property type="entry name" value="C2H2-TYPE DOMAIN-CONTAINING PROTEIN"/>
    <property type="match status" value="1"/>
</dbReference>
<dbReference type="Pfam" id="PF13912">
    <property type="entry name" value="zf-C2H2_6"/>
    <property type="match status" value="1"/>
</dbReference>
<evidence type="ECO:0000256" key="1">
    <source>
        <dbReference type="ARBA" id="ARBA00022723"/>
    </source>
</evidence>
<name>A0ABQ7PZL7_PLUXY</name>
<keyword evidence="4" id="KW-0862">Zinc</keyword>
<sequence>MAAKLDISSNYITEKRAHIINISTMIENSNVTPFRSKTTHGYPCFYCRKALGTLEELKSHTNQDHKSIDVKKFLYKYGPENIVVNVDVTDLKCKICDSKIANLSELKKHLNQTHKKQMCLKYTDRLVPFKLEKDLVCQICDGTFQTFGAVERHMNLHFRNYVCKECGTGFITKYRLKVHVKSIHVGGNYPCEVCGKVFPSYQKKKTHTDAVHKLFKRFKCPKCSVRFTEYFARQRHLVEVHGAAPIKYKCNVCDREFDRKYNLSRHLKKDHLKEKNNECETCGYTCFTVTELKVHMIKHVGERTHECDVCKKAYARKKTLKEHMKIHTNDRRHVCAVCGQAFIQKCSLKGHIKTHHPELNME</sequence>
<evidence type="ECO:0000256" key="5">
    <source>
        <dbReference type="PROSITE-ProRule" id="PRU00042"/>
    </source>
</evidence>
<evidence type="ECO:0000259" key="6">
    <source>
        <dbReference type="PROSITE" id="PS50157"/>
    </source>
</evidence>
<evidence type="ECO:0000313" key="7">
    <source>
        <dbReference type="EMBL" id="KAG7298329.1"/>
    </source>
</evidence>
<keyword evidence="8" id="KW-1185">Reference proteome</keyword>
<dbReference type="Gene3D" id="3.30.160.60">
    <property type="entry name" value="Classic Zinc Finger"/>
    <property type="match status" value="6"/>
</dbReference>
<evidence type="ECO:0000256" key="2">
    <source>
        <dbReference type="ARBA" id="ARBA00022737"/>
    </source>
</evidence>
<dbReference type="SUPFAM" id="SSF57667">
    <property type="entry name" value="beta-beta-alpha zinc fingers"/>
    <property type="match status" value="4"/>
</dbReference>
<dbReference type="EMBL" id="JAHIBW010000024">
    <property type="protein sequence ID" value="KAG7298329.1"/>
    <property type="molecule type" value="Genomic_DNA"/>
</dbReference>
<evidence type="ECO:0000256" key="4">
    <source>
        <dbReference type="ARBA" id="ARBA00022833"/>
    </source>
</evidence>
<reference evidence="7 8" key="1">
    <citation type="submission" date="2021-06" db="EMBL/GenBank/DDBJ databases">
        <title>A haploid diamondback moth (Plutella xylostella L.) genome assembly resolves 31 chromosomes and identifies a diamide resistance mutation.</title>
        <authorList>
            <person name="Ward C.M."/>
            <person name="Perry K.D."/>
            <person name="Baker G."/>
            <person name="Powis K."/>
            <person name="Heckel D.G."/>
            <person name="Baxter S.W."/>
        </authorList>
    </citation>
    <scope>NUCLEOTIDE SEQUENCE [LARGE SCALE GENOMIC DNA]</scope>
    <source>
        <strain evidence="7 8">LV</strain>
        <tissue evidence="7">Single pupa</tissue>
    </source>
</reference>
<keyword evidence="2" id="KW-0677">Repeat</keyword>
<keyword evidence="1" id="KW-0479">Metal-binding</keyword>
<feature type="domain" description="C2H2-type" evidence="6">
    <location>
        <begin position="277"/>
        <end position="304"/>
    </location>
</feature>
<dbReference type="InterPro" id="IPR036236">
    <property type="entry name" value="Znf_C2H2_sf"/>
</dbReference>
<comment type="caution">
    <text evidence="7">The sequence shown here is derived from an EMBL/GenBank/DDBJ whole genome shotgun (WGS) entry which is preliminary data.</text>
</comment>
<dbReference type="SMART" id="SM00355">
    <property type="entry name" value="ZnF_C2H2"/>
    <property type="match status" value="10"/>
</dbReference>
<accession>A0ABQ7PZL7</accession>
<organism evidence="7 8">
    <name type="scientific">Plutella xylostella</name>
    <name type="common">Diamondback moth</name>
    <name type="synonym">Plutella maculipennis</name>
    <dbReference type="NCBI Taxonomy" id="51655"/>
    <lineage>
        <taxon>Eukaryota</taxon>
        <taxon>Metazoa</taxon>
        <taxon>Ecdysozoa</taxon>
        <taxon>Arthropoda</taxon>
        <taxon>Hexapoda</taxon>
        <taxon>Insecta</taxon>
        <taxon>Pterygota</taxon>
        <taxon>Neoptera</taxon>
        <taxon>Endopterygota</taxon>
        <taxon>Lepidoptera</taxon>
        <taxon>Glossata</taxon>
        <taxon>Ditrysia</taxon>
        <taxon>Yponomeutoidea</taxon>
        <taxon>Plutellidae</taxon>
        <taxon>Plutella</taxon>
    </lineage>
</organism>
<feature type="domain" description="C2H2-type" evidence="6">
    <location>
        <begin position="161"/>
        <end position="189"/>
    </location>
</feature>
<feature type="domain" description="C2H2-type" evidence="6">
    <location>
        <begin position="333"/>
        <end position="360"/>
    </location>
</feature>
<dbReference type="Proteomes" id="UP000823941">
    <property type="component" value="Chromosome 24"/>
</dbReference>
<dbReference type="InterPro" id="IPR013087">
    <property type="entry name" value="Znf_C2H2_type"/>
</dbReference>
<feature type="domain" description="C2H2-type" evidence="6">
    <location>
        <begin position="248"/>
        <end position="276"/>
    </location>
</feature>
<evidence type="ECO:0000256" key="3">
    <source>
        <dbReference type="ARBA" id="ARBA00022771"/>
    </source>
</evidence>
<protein>
    <recommendedName>
        <fullName evidence="6">C2H2-type domain-containing protein</fullName>
    </recommendedName>
</protein>
<dbReference type="PANTHER" id="PTHR24379">
    <property type="entry name" value="KRAB AND ZINC FINGER DOMAIN-CONTAINING"/>
    <property type="match status" value="1"/>
</dbReference>
<keyword evidence="3 5" id="KW-0863">Zinc-finger</keyword>
<dbReference type="PROSITE" id="PS00028">
    <property type="entry name" value="ZINC_FINGER_C2H2_1"/>
    <property type="match status" value="8"/>
</dbReference>
<dbReference type="Pfam" id="PF00096">
    <property type="entry name" value="zf-C2H2"/>
    <property type="match status" value="4"/>
</dbReference>
<dbReference type="PROSITE" id="PS50157">
    <property type="entry name" value="ZINC_FINGER_C2H2_2"/>
    <property type="match status" value="6"/>
</dbReference>
<evidence type="ECO:0000313" key="8">
    <source>
        <dbReference type="Proteomes" id="UP000823941"/>
    </source>
</evidence>
<proteinExistence type="predicted"/>